<dbReference type="InterPro" id="IPR013159">
    <property type="entry name" value="DnaA_C"/>
</dbReference>
<dbReference type="SUPFAM" id="SSF48295">
    <property type="entry name" value="TrpR-like"/>
    <property type="match status" value="1"/>
</dbReference>
<evidence type="ECO:0000313" key="2">
    <source>
        <dbReference type="EMBL" id="MCT8971248.1"/>
    </source>
</evidence>
<dbReference type="Proteomes" id="UP001320898">
    <property type="component" value="Unassembled WGS sequence"/>
</dbReference>
<dbReference type="InterPro" id="IPR010921">
    <property type="entry name" value="Trp_repressor/repl_initiator"/>
</dbReference>
<protein>
    <submittedName>
        <fullName evidence="2">Chromosomal replication initiator DnaA</fullName>
    </submittedName>
</protein>
<reference evidence="2 3" key="1">
    <citation type="submission" date="2022-04" db="EMBL/GenBank/DDBJ databases">
        <authorList>
            <person name="Ye Y.-Q."/>
            <person name="Du Z.-J."/>
        </authorList>
    </citation>
    <scope>NUCLEOTIDE SEQUENCE [LARGE SCALE GENOMIC DNA]</scope>
    <source>
        <strain evidence="2 3">A6E488</strain>
    </source>
</reference>
<name>A0AAW5QXW2_9HYPH</name>
<dbReference type="SMART" id="SM00760">
    <property type="entry name" value="Bac_DnaA_C"/>
    <property type="match status" value="1"/>
</dbReference>
<feature type="domain" description="Chromosomal replication initiator DnaA C-terminal" evidence="1">
    <location>
        <begin position="29"/>
        <end position="94"/>
    </location>
</feature>
<sequence>MEIRSPVVTPCSKEAPDPDVSRQHMKSVLVSVVARNFRVREAVIDAAGRTAAREALARHVAMYLAHVLFGWTYAEIGRTFRRHRTCVTYACARIEDRRDDVRFDARVSRLERRIAVATGERA</sequence>
<gene>
    <name evidence="2" type="ORF">MUB46_05180</name>
</gene>
<evidence type="ECO:0000259" key="1">
    <source>
        <dbReference type="SMART" id="SM00760"/>
    </source>
</evidence>
<dbReference type="Pfam" id="PF08299">
    <property type="entry name" value="Bac_DnaA_C"/>
    <property type="match status" value="1"/>
</dbReference>
<dbReference type="AlphaFoldDB" id="A0AAW5QXW2"/>
<dbReference type="GO" id="GO:0006270">
    <property type="term" value="P:DNA replication initiation"/>
    <property type="evidence" value="ECO:0007669"/>
    <property type="project" value="InterPro"/>
</dbReference>
<dbReference type="CDD" id="cd06571">
    <property type="entry name" value="Bac_DnaA_C"/>
    <property type="match status" value="1"/>
</dbReference>
<organism evidence="2 3">
    <name type="scientific">Microbaculum marinisediminis</name>
    <dbReference type="NCBI Taxonomy" id="2931392"/>
    <lineage>
        <taxon>Bacteria</taxon>
        <taxon>Pseudomonadati</taxon>
        <taxon>Pseudomonadota</taxon>
        <taxon>Alphaproteobacteria</taxon>
        <taxon>Hyphomicrobiales</taxon>
        <taxon>Tepidamorphaceae</taxon>
        <taxon>Microbaculum</taxon>
    </lineage>
</organism>
<accession>A0AAW5QXW2</accession>
<evidence type="ECO:0000313" key="3">
    <source>
        <dbReference type="Proteomes" id="UP001320898"/>
    </source>
</evidence>
<dbReference type="Gene3D" id="1.10.1750.10">
    <property type="match status" value="1"/>
</dbReference>
<proteinExistence type="predicted"/>
<dbReference type="GO" id="GO:0006275">
    <property type="term" value="P:regulation of DNA replication"/>
    <property type="evidence" value="ECO:0007669"/>
    <property type="project" value="InterPro"/>
</dbReference>
<dbReference type="EMBL" id="JALIDZ010000002">
    <property type="protein sequence ID" value="MCT8971248.1"/>
    <property type="molecule type" value="Genomic_DNA"/>
</dbReference>
<comment type="caution">
    <text evidence="2">The sequence shown here is derived from an EMBL/GenBank/DDBJ whole genome shotgun (WGS) entry which is preliminary data.</text>
</comment>
<dbReference type="RefSeq" id="WP_261614815.1">
    <property type="nucleotide sequence ID" value="NZ_JALIDZ010000002.1"/>
</dbReference>
<keyword evidence="3" id="KW-1185">Reference proteome</keyword>
<dbReference type="GO" id="GO:0005524">
    <property type="term" value="F:ATP binding"/>
    <property type="evidence" value="ECO:0007669"/>
    <property type="project" value="InterPro"/>
</dbReference>
<dbReference type="GO" id="GO:0043565">
    <property type="term" value="F:sequence-specific DNA binding"/>
    <property type="evidence" value="ECO:0007669"/>
    <property type="project" value="InterPro"/>
</dbReference>